<keyword evidence="4 8" id="KW-0812">Transmembrane</keyword>
<accession>A0A4Q9GAI6</accession>
<keyword evidence="5 8" id="KW-1133">Transmembrane helix</keyword>
<dbReference type="GO" id="GO:0022857">
    <property type="term" value="F:transmembrane transporter activity"/>
    <property type="evidence" value="ECO:0007669"/>
    <property type="project" value="InterPro"/>
</dbReference>
<feature type="transmembrane region" description="Helical" evidence="8">
    <location>
        <begin position="296"/>
        <end position="320"/>
    </location>
</feature>
<sequence length="510" mass="53779">MTPDAAAAPAVWAPQIDYSAIAVCVFFFGLVTVMGFIAARWRKPETLAHIDEWGLGGRNFGTWITWFLVGGDFYTAYTVIAVPALVYAVGAYGFFALPYTIIVYPFVFLVMPKLWQRAKDMGYVTAADVVHGKYDSRALELVVAITGVVATMPYIALQLIGMEAVIKALGLSGMSVGPIHNFPLTIAFLILALYTYSSGLRAPALIAFVKDIMIYIVVIVAVIIVPMKLGGYGAVFGAAQNDFAAAGKGGLTLGGNQVVAYATLALGSALAAFMYPHTLTGIFAANSGDTIRKNAVLLPAYTLLLGLIAMLGYMGHAAGLKLANNNDVVPALFSTLFPGWFAGFAFAAIGIGALVPAAVMSIGAANLFTRNFWKAYVNPSVTPAGEASVAKITSLVVKVGALLVILYMPTQFALDLQLLGGIWILQTLPALVFGLYTNWFRAPGLLAGWLVGFIGGTWMSWANGLKPLQALPFGGPTGTTVYIGLIALALNIVVALLVNAVTPKRAAVSA</sequence>
<keyword evidence="6 8" id="KW-0472">Membrane</keyword>
<comment type="caution">
    <text evidence="9">The sequence shown here is derived from an EMBL/GenBank/DDBJ whole genome shotgun (WGS) entry which is preliminary data.</text>
</comment>
<reference evidence="9 10" key="1">
    <citation type="submission" date="2019-02" db="EMBL/GenBank/DDBJ databases">
        <title>Hansschlegelia quercus sp. nov., a novel methylotrophic bacterium from buds of oak (Quercus robur L.).</title>
        <authorList>
            <person name="Agafonova N.V."/>
            <person name="Kaparullina E.N."/>
            <person name="Grouzdev D.S."/>
            <person name="Doronina N.V."/>
        </authorList>
    </citation>
    <scope>NUCLEOTIDE SEQUENCE [LARGE SCALE GENOMIC DNA]</scope>
    <source>
        <strain evidence="9 10">Dub</strain>
    </source>
</reference>
<feature type="transmembrane region" description="Helical" evidence="8">
    <location>
        <begin position="60"/>
        <end position="80"/>
    </location>
</feature>
<protein>
    <submittedName>
        <fullName evidence="9">Sodium:solute symporter family protein</fullName>
    </submittedName>
</protein>
<evidence type="ECO:0000256" key="8">
    <source>
        <dbReference type="SAM" id="Phobius"/>
    </source>
</evidence>
<feature type="transmembrane region" description="Helical" evidence="8">
    <location>
        <begin position="86"/>
        <end position="111"/>
    </location>
</feature>
<evidence type="ECO:0000256" key="1">
    <source>
        <dbReference type="ARBA" id="ARBA00004141"/>
    </source>
</evidence>
<dbReference type="OrthoDB" id="9810181at2"/>
<comment type="similarity">
    <text evidence="2 7">Belongs to the sodium:solute symporter (SSF) (TC 2.A.21) family.</text>
</comment>
<keyword evidence="3" id="KW-0813">Transport</keyword>
<dbReference type="Proteomes" id="UP000291613">
    <property type="component" value="Unassembled WGS sequence"/>
</dbReference>
<dbReference type="EMBL" id="SIUB01000009">
    <property type="protein sequence ID" value="TBN47924.1"/>
    <property type="molecule type" value="Genomic_DNA"/>
</dbReference>
<feature type="transmembrane region" description="Helical" evidence="8">
    <location>
        <begin position="182"/>
        <end position="200"/>
    </location>
</feature>
<evidence type="ECO:0000256" key="2">
    <source>
        <dbReference type="ARBA" id="ARBA00006434"/>
    </source>
</evidence>
<dbReference type="AlphaFoldDB" id="A0A4Q9GAI6"/>
<dbReference type="CDD" id="cd10322">
    <property type="entry name" value="SLC5sbd"/>
    <property type="match status" value="1"/>
</dbReference>
<feature type="transmembrane region" description="Helical" evidence="8">
    <location>
        <begin position="212"/>
        <end position="238"/>
    </location>
</feature>
<name>A0A4Q9GAI6_9HYPH</name>
<dbReference type="InterPro" id="IPR050277">
    <property type="entry name" value="Sodium:Solute_Symporter"/>
</dbReference>
<dbReference type="PANTHER" id="PTHR48086:SF8">
    <property type="entry name" value="MONOCARBOXYLIC ACID PERMEASE"/>
    <property type="match status" value="1"/>
</dbReference>
<organism evidence="9 10">
    <name type="scientific">Hansschlegelia quercus</name>
    <dbReference type="NCBI Taxonomy" id="2528245"/>
    <lineage>
        <taxon>Bacteria</taxon>
        <taxon>Pseudomonadati</taxon>
        <taxon>Pseudomonadota</taxon>
        <taxon>Alphaproteobacteria</taxon>
        <taxon>Hyphomicrobiales</taxon>
        <taxon>Methylopilaceae</taxon>
        <taxon>Hansschlegelia</taxon>
    </lineage>
</organism>
<dbReference type="RefSeq" id="WP_131004383.1">
    <property type="nucleotide sequence ID" value="NZ_JBHSZR010000008.1"/>
</dbReference>
<dbReference type="InterPro" id="IPR038377">
    <property type="entry name" value="Na/Glc_symporter_sf"/>
</dbReference>
<comment type="subcellular location">
    <subcellularLocation>
        <location evidence="1">Membrane</location>
        <topology evidence="1">Multi-pass membrane protein</topology>
    </subcellularLocation>
</comment>
<feature type="transmembrane region" description="Helical" evidence="8">
    <location>
        <begin position="258"/>
        <end position="275"/>
    </location>
</feature>
<feature type="transmembrane region" description="Helical" evidence="8">
    <location>
        <begin position="443"/>
        <end position="461"/>
    </location>
</feature>
<feature type="transmembrane region" description="Helical" evidence="8">
    <location>
        <begin position="416"/>
        <end position="436"/>
    </location>
</feature>
<evidence type="ECO:0000256" key="7">
    <source>
        <dbReference type="RuleBase" id="RU362091"/>
    </source>
</evidence>
<evidence type="ECO:0000256" key="4">
    <source>
        <dbReference type="ARBA" id="ARBA00022692"/>
    </source>
</evidence>
<dbReference type="NCBIfam" id="NF046076">
    <property type="entry name" value="monocarbox_MctP"/>
    <property type="match status" value="1"/>
</dbReference>
<dbReference type="PANTHER" id="PTHR48086">
    <property type="entry name" value="SODIUM/PROLINE SYMPORTER-RELATED"/>
    <property type="match status" value="1"/>
</dbReference>
<feature type="transmembrane region" description="Helical" evidence="8">
    <location>
        <begin position="20"/>
        <end position="39"/>
    </location>
</feature>
<proteinExistence type="inferred from homology"/>
<feature type="transmembrane region" description="Helical" evidence="8">
    <location>
        <begin position="141"/>
        <end position="162"/>
    </location>
</feature>
<dbReference type="Pfam" id="PF00474">
    <property type="entry name" value="SSF"/>
    <property type="match status" value="1"/>
</dbReference>
<evidence type="ECO:0000256" key="3">
    <source>
        <dbReference type="ARBA" id="ARBA00022448"/>
    </source>
</evidence>
<evidence type="ECO:0000256" key="5">
    <source>
        <dbReference type="ARBA" id="ARBA00022989"/>
    </source>
</evidence>
<evidence type="ECO:0000313" key="10">
    <source>
        <dbReference type="Proteomes" id="UP000291613"/>
    </source>
</evidence>
<feature type="transmembrane region" description="Helical" evidence="8">
    <location>
        <begin position="481"/>
        <end position="501"/>
    </location>
</feature>
<feature type="transmembrane region" description="Helical" evidence="8">
    <location>
        <begin position="340"/>
        <end position="368"/>
    </location>
</feature>
<gene>
    <name evidence="9" type="ORF">EYR15_14990</name>
</gene>
<evidence type="ECO:0000256" key="6">
    <source>
        <dbReference type="ARBA" id="ARBA00023136"/>
    </source>
</evidence>
<dbReference type="Gene3D" id="1.20.1730.10">
    <property type="entry name" value="Sodium/glucose cotransporter"/>
    <property type="match status" value="1"/>
</dbReference>
<feature type="transmembrane region" description="Helical" evidence="8">
    <location>
        <begin position="389"/>
        <end position="410"/>
    </location>
</feature>
<dbReference type="InterPro" id="IPR001734">
    <property type="entry name" value="Na/solute_symporter"/>
</dbReference>
<dbReference type="PROSITE" id="PS50283">
    <property type="entry name" value="NA_SOLUT_SYMP_3"/>
    <property type="match status" value="1"/>
</dbReference>
<keyword evidence="10" id="KW-1185">Reference proteome</keyword>
<dbReference type="GO" id="GO:0005886">
    <property type="term" value="C:plasma membrane"/>
    <property type="evidence" value="ECO:0007669"/>
    <property type="project" value="TreeGrafter"/>
</dbReference>
<evidence type="ECO:0000313" key="9">
    <source>
        <dbReference type="EMBL" id="TBN47924.1"/>
    </source>
</evidence>